<sequence>QNNTINESINEQINEQTNKEKHEKILYDLCNVEVDQETRLENQNEEYRLEKYRKQQDKKEAEAKLRKAKQEKREEFDLKANEIINKQATEEAKKRIANKIACLKMLQEKREIQRVNMNNSV</sequence>
<dbReference type="EMBL" id="SNRW01015943">
    <property type="protein sequence ID" value="KAA6369866.1"/>
    <property type="molecule type" value="Genomic_DNA"/>
</dbReference>
<gene>
    <name evidence="2" type="ORF">EZS28_034606</name>
</gene>
<reference evidence="2 3" key="1">
    <citation type="submission" date="2019-03" db="EMBL/GenBank/DDBJ databases">
        <title>Single cell metagenomics reveals metabolic interactions within the superorganism composed of flagellate Streblomastix strix and complex community of Bacteroidetes bacteria on its surface.</title>
        <authorList>
            <person name="Treitli S.C."/>
            <person name="Kolisko M."/>
            <person name="Husnik F."/>
            <person name="Keeling P."/>
            <person name="Hampl V."/>
        </authorList>
    </citation>
    <scope>NUCLEOTIDE SEQUENCE [LARGE SCALE GENOMIC DNA]</scope>
    <source>
        <strain evidence="2">ST1C</strain>
    </source>
</reference>
<evidence type="ECO:0000313" key="2">
    <source>
        <dbReference type="EMBL" id="KAA6369866.1"/>
    </source>
</evidence>
<feature type="coiled-coil region" evidence="1">
    <location>
        <begin position="42"/>
        <end position="78"/>
    </location>
</feature>
<comment type="caution">
    <text evidence="2">The sequence shown here is derived from an EMBL/GenBank/DDBJ whole genome shotgun (WGS) entry which is preliminary data.</text>
</comment>
<dbReference type="Proteomes" id="UP000324800">
    <property type="component" value="Unassembled WGS sequence"/>
</dbReference>
<keyword evidence="1" id="KW-0175">Coiled coil</keyword>
<dbReference type="AlphaFoldDB" id="A0A5J4UGE5"/>
<evidence type="ECO:0000313" key="3">
    <source>
        <dbReference type="Proteomes" id="UP000324800"/>
    </source>
</evidence>
<organism evidence="2 3">
    <name type="scientific">Streblomastix strix</name>
    <dbReference type="NCBI Taxonomy" id="222440"/>
    <lineage>
        <taxon>Eukaryota</taxon>
        <taxon>Metamonada</taxon>
        <taxon>Preaxostyla</taxon>
        <taxon>Oxymonadida</taxon>
        <taxon>Streblomastigidae</taxon>
        <taxon>Streblomastix</taxon>
    </lineage>
</organism>
<proteinExistence type="predicted"/>
<feature type="non-terminal residue" evidence="2">
    <location>
        <position position="1"/>
    </location>
</feature>
<evidence type="ECO:0000256" key="1">
    <source>
        <dbReference type="SAM" id="Coils"/>
    </source>
</evidence>
<protein>
    <submittedName>
        <fullName evidence="2">Uncharacterized protein</fullName>
    </submittedName>
</protein>
<name>A0A5J4UGE5_9EUKA</name>
<accession>A0A5J4UGE5</accession>